<keyword evidence="1" id="KW-0472">Membrane</keyword>
<feature type="transmembrane region" description="Helical" evidence="1">
    <location>
        <begin position="59"/>
        <end position="77"/>
    </location>
</feature>
<protein>
    <submittedName>
        <fullName evidence="2">DUF4233 domain-containing protein</fullName>
    </submittedName>
</protein>
<dbReference type="Proteomes" id="UP000265614">
    <property type="component" value="Unassembled WGS sequence"/>
</dbReference>
<keyword evidence="3" id="KW-1185">Reference proteome</keyword>
<dbReference type="InterPro" id="IPR025327">
    <property type="entry name" value="DUF4233"/>
</dbReference>
<keyword evidence="1" id="KW-0812">Transmembrane</keyword>
<feature type="transmembrane region" description="Helical" evidence="1">
    <location>
        <begin position="35"/>
        <end position="52"/>
    </location>
</feature>
<organism evidence="2 3">
    <name type="scientific">Vallicoccus soli</name>
    <dbReference type="NCBI Taxonomy" id="2339232"/>
    <lineage>
        <taxon>Bacteria</taxon>
        <taxon>Bacillati</taxon>
        <taxon>Actinomycetota</taxon>
        <taxon>Actinomycetes</taxon>
        <taxon>Motilibacterales</taxon>
        <taxon>Vallicoccaceae</taxon>
        <taxon>Vallicoccus</taxon>
    </lineage>
</organism>
<feature type="transmembrane region" description="Helical" evidence="1">
    <location>
        <begin position="7"/>
        <end position="29"/>
    </location>
</feature>
<dbReference type="RefSeq" id="WP_119949799.1">
    <property type="nucleotide sequence ID" value="NZ_QZEZ01000002.1"/>
</dbReference>
<keyword evidence="1" id="KW-1133">Transmembrane helix</keyword>
<dbReference type="AlphaFoldDB" id="A0A3A3ZLL9"/>
<dbReference type="EMBL" id="QZEZ01000002">
    <property type="protein sequence ID" value="RJK97082.1"/>
    <property type="molecule type" value="Genomic_DNA"/>
</dbReference>
<accession>A0A3A3ZLL9</accession>
<dbReference type="Pfam" id="PF14017">
    <property type="entry name" value="DUF4233"/>
    <property type="match status" value="1"/>
</dbReference>
<name>A0A3A3ZLL9_9ACTN</name>
<evidence type="ECO:0000256" key="1">
    <source>
        <dbReference type="SAM" id="Phobius"/>
    </source>
</evidence>
<gene>
    <name evidence="2" type="ORF">D5H78_07665</name>
</gene>
<proteinExistence type="predicted"/>
<reference evidence="2 3" key="1">
    <citation type="submission" date="2018-09" db="EMBL/GenBank/DDBJ databases">
        <title>YIM 75000 draft genome.</title>
        <authorList>
            <person name="Tang S."/>
            <person name="Feng Y."/>
        </authorList>
    </citation>
    <scope>NUCLEOTIDE SEQUENCE [LARGE SCALE GENOMIC DNA]</scope>
    <source>
        <strain evidence="2 3">YIM 75000</strain>
    </source>
</reference>
<evidence type="ECO:0000313" key="3">
    <source>
        <dbReference type="Proteomes" id="UP000265614"/>
    </source>
</evidence>
<dbReference type="OrthoDB" id="3267755at2"/>
<comment type="caution">
    <text evidence="2">The sequence shown here is derived from an EMBL/GenBank/DDBJ whole genome shotgun (WGS) entry which is preliminary data.</text>
</comment>
<evidence type="ECO:0000313" key="2">
    <source>
        <dbReference type="EMBL" id="RJK97082.1"/>
    </source>
</evidence>
<feature type="transmembrane region" description="Helical" evidence="1">
    <location>
        <begin position="83"/>
        <end position="102"/>
    </location>
</feature>
<sequence>MRYRRIVCASVLVSEALVVLFAGLVALPLTDVPDATVWWVTGLGSLACLLLAGMLRRPWAYVAGSVLQVLIIASGLWVRSMFFVGAVFAALWVSAFVLARRVEAVQEGFRRDRPAGDA</sequence>